<dbReference type="OrthoDB" id="114689at2157"/>
<proteinExistence type="predicted"/>
<dbReference type="GeneID" id="13037464"/>
<dbReference type="HOGENOM" id="CLU_004880_0_0_2"/>
<dbReference type="KEGG" id="thm:CL1_1077"/>
<dbReference type="NCBIfam" id="NF038326">
    <property type="entry name" value="DISARM_DrmAL"/>
    <property type="match status" value="1"/>
</dbReference>
<feature type="region of interest" description="Disordered" evidence="1">
    <location>
        <begin position="62"/>
        <end position="84"/>
    </location>
</feature>
<protein>
    <recommendedName>
        <fullName evidence="2">Helicase C-terminal domain-containing protein</fullName>
    </recommendedName>
</protein>
<dbReference type="PROSITE" id="PS51194">
    <property type="entry name" value="HELICASE_CTER"/>
    <property type="match status" value="1"/>
</dbReference>
<keyword evidence="4" id="KW-1185">Reference proteome</keyword>
<evidence type="ECO:0000313" key="4">
    <source>
        <dbReference type="Proteomes" id="UP000006064"/>
    </source>
</evidence>
<dbReference type="STRING" id="163003.CL1_1077"/>
<accession>I3ZU96</accession>
<sequence>MGMRSDLVADLVAELLGPRDGIYEELPKTRKPTTEYITGILSPRTILSEEIIEYASTEGISGTEEVTRGAEDEEEDGDVSLGFNPILDPRSPPRSLGISFAIKPLTGKTPILAICVTWARYFWDGGKNVWKRFPRASCLKVELKPCVEGAPCPPQDFKLPESKVAELLGITEDELLLRVITRRRGEQVHVSIFLVNALQFNRDSSDGIGFVQTHIFQPQIRVRIFNAEPVHTTFGNESDVVDFVYRNRKGYAKGHMCSAVWCIQSPEECVDPEFEFPGEAPPRPPFKWIDSETVFEIYKKIAEKEGIPEPEKAAKSLVNLFIPLSPQDGDSWKNFMLIRSEFVPVYAISAPSFSWREEFGRPPVLEARKLAEMWNPSELKNALMPLYRGYLKWFKDQVKEYLKLKKESEKRIGLIMLREIANVIGRIRRGIRVLETDEDARLSFCFANKAMDLQFGWQHKDKQGDGQPLVWRPYQLAFLLMNIESITNPDSPDREICDLLWIPTGGGKTEAYLGLVAFTLAYRRRRALSRIGKSDIDTSGAGTGVISRYTLRLLTIQQFRRALSMITACEYLRVYGLKEGKPPGWRPKGYPNQEDQFIWGGTRFSIGLWVGGNLTPNRLDSVPSRDKSEIIPGALDILLGKASEKGRGEPAQVLRCPACGSILAIPAGGLDAKEPVQIHLTIRSSSSAETINEILKKIAGGNIGDTGIELVSVLVEALPSPEFHVITFTIRSDRPITTDLWDGAWEVIKEFLNKHNIHVTLRAARPSRPGYFLISRARNKSKKSSAFHDFEIYCPNPKCELNNALWVEGYPKGSHDSFEFRINGKRMYLHIPGNLEFRMVPDFTWVERMEGITINRETSSVLSHRIPIPAQTVDEQIYRLPPSFLIATVDKFAQISFKPESAILFGITNAFSSTVSKSQKDLMETEKGFGYRRMRPEKIRGNGRVKVPRLDPPDLVIQDELHLISGPLGSMVGIYEVAVDYLTGNRAKYVASTATVKGAQEHVGTLFTRKLSMFPPHGIVPDDRFFVKYRRTHPRDESRPGRLYAGVIAPGRGPHTPLVRIWARLLQSVYDLKDKYLKDEDYFWTLVGYFNAIRELAGARSLYRQDIPLRLRDLQPDESKRRPIRDDDVVELSSRRDSTELPALLRKLERTHAADAIFTTSMFGTGVDIGRLSLMVVNGQPKTTTSYIQATGRVGRRRAGLIVTFYRATRPRDLSHYEFFIGYHSALDRYVEPSTVAPFSQGTIERALGPVMVGILRNHPNPKVPWWQDRSAPLMADERTRAPEIMELIRIFSDRLRKLPGSRQLVETDELKEIVESKLDKWKEVAKKVDGDLEYHEYFRATKPVVLGTPAHEYKRKPVVYPNAPNSLRDVEETVGFQITDLRGR</sequence>
<name>I3ZU96_THECF</name>
<evidence type="ECO:0000313" key="3">
    <source>
        <dbReference type="EMBL" id="AFL95280.1"/>
    </source>
</evidence>
<reference evidence="3 4" key="1">
    <citation type="journal article" date="2012" name="J. Bacteriol.">
        <title>Complete Genome Sequence of the Hyperthermophilic Archaeon Thermococcus sp. Strain CL1, Isolated from a Paralvinella sp. Polychaete Worm Collected from a Hydrothermal Vent.</title>
        <authorList>
            <person name="Jung J.H."/>
            <person name="Holden J.F."/>
            <person name="Seo D.H."/>
            <person name="Park K.H."/>
            <person name="Shin H."/>
            <person name="Ryu S."/>
            <person name="Lee J.H."/>
            <person name="Park C.S."/>
        </authorList>
    </citation>
    <scope>NUCLEOTIDE SEQUENCE [LARGE SCALE GENOMIC DNA]</scope>
    <source>
        <strain evidence="4">DSM 27260 / KACC 17922 / CL1</strain>
    </source>
</reference>
<dbReference type="CDD" id="cd18785">
    <property type="entry name" value="SF2_C"/>
    <property type="match status" value="1"/>
</dbReference>
<feature type="domain" description="Helicase C-terminal" evidence="2">
    <location>
        <begin position="1071"/>
        <end position="1235"/>
    </location>
</feature>
<dbReference type="InterPro" id="IPR027417">
    <property type="entry name" value="P-loop_NTPase"/>
</dbReference>
<organism evidence="3 4">
    <name type="scientific">Thermococcus cleftensis (strain DSM 27260 / KACC 17922 / CL1)</name>
    <dbReference type="NCBI Taxonomy" id="163003"/>
    <lineage>
        <taxon>Archaea</taxon>
        <taxon>Methanobacteriati</taxon>
        <taxon>Methanobacteriota</taxon>
        <taxon>Thermococci</taxon>
        <taxon>Thermococcales</taxon>
        <taxon>Thermococcaceae</taxon>
        <taxon>Thermococcus</taxon>
    </lineage>
</organism>
<evidence type="ECO:0000256" key="1">
    <source>
        <dbReference type="SAM" id="MobiDB-lite"/>
    </source>
</evidence>
<dbReference type="RefSeq" id="WP_014788915.1">
    <property type="nucleotide sequence ID" value="NC_018015.1"/>
</dbReference>
<dbReference type="Proteomes" id="UP000006064">
    <property type="component" value="Chromosome"/>
</dbReference>
<dbReference type="InterPro" id="IPR001650">
    <property type="entry name" value="Helicase_C-like"/>
</dbReference>
<dbReference type="Gene3D" id="3.40.50.300">
    <property type="entry name" value="P-loop containing nucleotide triphosphate hydrolases"/>
    <property type="match status" value="1"/>
</dbReference>
<dbReference type="EMBL" id="CP003651">
    <property type="protein sequence ID" value="AFL95280.1"/>
    <property type="molecule type" value="Genomic_DNA"/>
</dbReference>
<dbReference type="SUPFAM" id="SSF52540">
    <property type="entry name" value="P-loop containing nucleoside triphosphate hydrolases"/>
    <property type="match status" value="1"/>
</dbReference>
<dbReference type="SMART" id="SM00490">
    <property type="entry name" value="HELICc"/>
    <property type="match status" value="1"/>
</dbReference>
<gene>
    <name evidence="3" type="ORF">CL1_1077</name>
</gene>
<dbReference type="Pfam" id="PF00271">
    <property type="entry name" value="Helicase_C"/>
    <property type="match status" value="1"/>
</dbReference>
<evidence type="ECO:0000259" key="2">
    <source>
        <dbReference type="PROSITE" id="PS51194"/>
    </source>
</evidence>